<reference evidence="1 2" key="1">
    <citation type="submission" date="2016-06" db="EMBL/GenBank/DDBJ databases">
        <title>Evolution of pathogenesis and genome organization in the Tremellales.</title>
        <authorList>
            <person name="Cuomo C."/>
            <person name="Litvintseva A."/>
            <person name="Heitman J."/>
            <person name="Chen Y."/>
            <person name="Sun S."/>
            <person name="Springer D."/>
            <person name="Dromer F."/>
            <person name="Young S."/>
            <person name="Zeng Q."/>
            <person name="Chapman S."/>
            <person name="Gujja S."/>
            <person name="Saif S."/>
            <person name="Birren B."/>
        </authorList>
    </citation>
    <scope>NUCLEOTIDE SEQUENCE [LARGE SCALE GENOMIC DNA]</scope>
    <source>
        <strain evidence="1 2">CBS 7118</strain>
    </source>
</reference>
<dbReference type="AlphaFoldDB" id="A0A1E3JM67"/>
<protein>
    <submittedName>
        <fullName evidence="1">Uncharacterized protein</fullName>
    </submittedName>
</protein>
<organism evidence="1 2">
    <name type="scientific">Cryptococcus wingfieldii CBS 7118</name>
    <dbReference type="NCBI Taxonomy" id="1295528"/>
    <lineage>
        <taxon>Eukaryota</taxon>
        <taxon>Fungi</taxon>
        <taxon>Dikarya</taxon>
        <taxon>Basidiomycota</taxon>
        <taxon>Agaricomycotina</taxon>
        <taxon>Tremellomycetes</taxon>
        <taxon>Tremellales</taxon>
        <taxon>Cryptococcaceae</taxon>
        <taxon>Cryptococcus</taxon>
    </lineage>
</organism>
<gene>
    <name evidence="1" type="ORF">L198_02642</name>
</gene>
<keyword evidence="2" id="KW-1185">Reference proteome</keyword>
<dbReference type="EMBL" id="AWGH01000006">
    <property type="protein sequence ID" value="ODO01913.1"/>
    <property type="molecule type" value="Genomic_DNA"/>
</dbReference>
<evidence type="ECO:0000313" key="1">
    <source>
        <dbReference type="EMBL" id="ODO01913.1"/>
    </source>
</evidence>
<proteinExistence type="predicted"/>
<accession>A0A1E3JM67</accession>
<comment type="caution">
    <text evidence="1">The sequence shown here is derived from an EMBL/GenBank/DDBJ whole genome shotgun (WGS) entry which is preliminary data.</text>
</comment>
<dbReference type="GeneID" id="30191855"/>
<sequence length="111" mass="12579">MRDNMQMINGRGHAFDSLQDRTGTFFSPSLLWKKIPSLMIVPELIAELEAAAQHVKPVRKDHLVKQYYCKNCDAPWAKSPEAPHDHETWCIRCNAVLVDKGHKIDLSVAAP</sequence>
<evidence type="ECO:0000313" key="2">
    <source>
        <dbReference type="Proteomes" id="UP000094819"/>
    </source>
</evidence>
<name>A0A1E3JM67_9TREE</name>
<dbReference type="OrthoDB" id="10400740at2759"/>
<dbReference type="RefSeq" id="XP_019033165.1">
    <property type="nucleotide sequence ID" value="XM_019174786.1"/>
</dbReference>
<dbReference type="Proteomes" id="UP000094819">
    <property type="component" value="Unassembled WGS sequence"/>
</dbReference>